<dbReference type="VEuPathDB" id="FungiDB:PITG_11033"/>
<dbReference type="GeneID" id="9476209"/>
<feature type="domain" description="Peptidase A2" evidence="1">
    <location>
        <begin position="49"/>
        <end position="62"/>
    </location>
</feature>
<dbReference type="GO" id="GO:0004190">
    <property type="term" value="F:aspartic-type endopeptidase activity"/>
    <property type="evidence" value="ECO:0007669"/>
    <property type="project" value="InterPro"/>
</dbReference>
<reference evidence="3" key="1">
    <citation type="journal article" date="2009" name="Nature">
        <title>Genome sequence and analysis of the Irish potato famine pathogen Phytophthora infestans.</title>
        <authorList>
            <consortium name="The Broad Institute Genome Sequencing Platform"/>
            <person name="Haas B.J."/>
            <person name="Kamoun S."/>
            <person name="Zody M.C."/>
            <person name="Jiang R.H."/>
            <person name="Handsaker R.E."/>
            <person name="Cano L.M."/>
            <person name="Grabherr M."/>
            <person name="Kodira C.D."/>
            <person name="Raffaele S."/>
            <person name="Torto-Alalibo T."/>
            <person name="Bozkurt T.O."/>
            <person name="Ah-Fong A.M."/>
            <person name="Alvarado L."/>
            <person name="Anderson V.L."/>
            <person name="Armstrong M.R."/>
            <person name="Avrova A."/>
            <person name="Baxter L."/>
            <person name="Beynon J."/>
            <person name="Boevink P.C."/>
            <person name="Bollmann S.R."/>
            <person name="Bos J.I."/>
            <person name="Bulone V."/>
            <person name="Cai G."/>
            <person name="Cakir C."/>
            <person name="Carrington J.C."/>
            <person name="Chawner M."/>
            <person name="Conti L."/>
            <person name="Costanzo S."/>
            <person name="Ewan R."/>
            <person name="Fahlgren N."/>
            <person name="Fischbach M.A."/>
            <person name="Fugelstad J."/>
            <person name="Gilroy E.M."/>
            <person name="Gnerre S."/>
            <person name="Green P.J."/>
            <person name="Grenville-Briggs L.J."/>
            <person name="Griffith J."/>
            <person name="Grunwald N.J."/>
            <person name="Horn K."/>
            <person name="Horner N.R."/>
            <person name="Hu C.H."/>
            <person name="Huitema E."/>
            <person name="Jeong D.H."/>
            <person name="Jones A.M."/>
            <person name="Jones J.D."/>
            <person name="Jones R.W."/>
            <person name="Karlsson E.K."/>
            <person name="Kunjeti S.G."/>
            <person name="Lamour K."/>
            <person name="Liu Z."/>
            <person name="Ma L."/>
            <person name="Maclean D."/>
            <person name="Chibucos M.C."/>
            <person name="McDonald H."/>
            <person name="McWalters J."/>
            <person name="Meijer H.J."/>
            <person name="Morgan W."/>
            <person name="Morris P.F."/>
            <person name="Munro C.A."/>
            <person name="O'Neill K."/>
            <person name="Ospina-Giraldo M."/>
            <person name="Pinzon A."/>
            <person name="Pritchard L."/>
            <person name="Ramsahoye B."/>
            <person name="Ren Q."/>
            <person name="Restrepo S."/>
            <person name="Roy S."/>
            <person name="Sadanandom A."/>
            <person name="Savidor A."/>
            <person name="Schornack S."/>
            <person name="Schwartz D.C."/>
            <person name="Schumann U.D."/>
            <person name="Schwessinger B."/>
            <person name="Seyer L."/>
            <person name="Sharpe T."/>
            <person name="Silvar C."/>
            <person name="Song J."/>
            <person name="Studholme D.J."/>
            <person name="Sykes S."/>
            <person name="Thines M."/>
            <person name="van de Vondervoort P.J."/>
            <person name="Phuntumart V."/>
            <person name="Wawra S."/>
            <person name="Weide R."/>
            <person name="Win J."/>
            <person name="Young C."/>
            <person name="Zhou S."/>
            <person name="Fry W."/>
            <person name="Meyers B.C."/>
            <person name="van West P."/>
            <person name="Ristaino J."/>
            <person name="Govers F."/>
            <person name="Birch P.R."/>
            <person name="Whisson S.C."/>
            <person name="Judelson H.S."/>
            <person name="Nusbaum C."/>
        </authorList>
    </citation>
    <scope>NUCLEOTIDE SEQUENCE [LARGE SCALE GENOMIC DNA]</scope>
    <source>
        <strain evidence="3">T30-4</strain>
    </source>
</reference>
<dbReference type="PROSITE" id="PS50175">
    <property type="entry name" value="ASP_PROT_RETROV"/>
    <property type="match status" value="1"/>
</dbReference>
<dbReference type="OrthoDB" id="10559463at2759"/>
<evidence type="ECO:0000259" key="1">
    <source>
        <dbReference type="PROSITE" id="PS50175"/>
    </source>
</evidence>
<keyword evidence="3" id="KW-1185">Reference proteome</keyword>
<dbReference type="KEGG" id="pif:PITG_11033"/>
<dbReference type="AlphaFoldDB" id="D0NG09"/>
<dbReference type="EMBL" id="DS028136">
    <property type="protein sequence ID" value="EEY57210.1"/>
    <property type="molecule type" value="Genomic_DNA"/>
</dbReference>
<dbReference type="GO" id="GO:0006508">
    <property type="term" value="P:proteolysis"/>
    <property type="evidence" value="ECO:0007669"/>
    <property type="project" value="InterPro"/>
</dbReference>
<evidence type="ECO:0000313" key="3">
    <source>
        <dbReference type="Proteomes" id="UP000006643"/>
    </source>
</evidence>
<dbReference type="HOGENOM" id="CLU_2488269_0_0_1"/>
<protein>
    <recommendedName>
        <fullName evidence="1">Peptidase A2 domain-containing protein</fullName>
    </recommendedName>
</protein>
<dbReference type="InParanoid" id="D0NG09"/>
<evidence type="ECO:0000313" key="2">
    <source>
        <dbReference type="EMBL" id="EEY57210.1"/>
    </source>
</evidence>
<dbReference type="RefSeq" id="XP_002901820.1">
    <property type="nucleotide sequence ID" value="XM_002901774.1"/>
</dbReference>
<sequence length="87" mass="9310">MHGKGISETVKIVPFTRAETKLLEVIVPENEGRQGRTVVMNLHQWGLAKVILLDSGADHSVICKGLSSNVLRKKCAGAERFAAAVAG</sequence>
<gene>
    <name evidence="2" type="ORF">PITG_11033</name>
</gene>
<accession>D0NG09</accession>
<dbReference type="InterPro" id="IPR001995">
    <property type="entry name" value="Peptidase_A2_cat"/>
</dbReference>
<dbReference type="Proteomes" id="UP000006643">
    <property type="component" value="Unassembled WGS sequence"/>
</dbReference>
<proteinExistence type="predicted"/>
<organism evidence="2 3">
    <name type="scientific">Phytophthora infestans (strain T30-4)</name>
    <name type="common">Potato late blight agent</name>
    <dbReference type="NCBI Taxonomy" id="403677"/>
    <lineage>
        <taxon>Eukaryota</taxon>
        <taxon>Sar</taxon>
        <taxon>Stramenopiles</taxon>
        <taxon>Oomycota</taxon>
        <taxon>Peronosporomycetes</taxon>
        <taxon>Peronosporales</taxon>
        <taxon>Peronosporaceae</taxon>
        <taxon>Phytophthora</taxon>
    </lineage>
</organism>
<name>D0NG09_PHYIT</name>